<evidence type="ECO:0000313" key="2">
    <source>
        <dbReference type="Proteomes" id="UP001596411"/>
    </source>
</evidence>
<evidence type="ECO:0000313" key="1">
    <source>
        <dbReference type="EMBL" id="MFC7088335.1"/>
    </source>
</evidence>
<accession>A0ABW2ET44</accession>
<dbReference type="RefSeq" id="WP_346061615.1">
    <property type="nucleotide sequence ID" value="NZ_BAAADR010000004.1"/>
</dbReference>
<comment type="caution">
    <text evidence="1">The sequence shown here is derived from an EMBL/GenBank/DDBJ whole genome shotgun (WGS) entry which is preliminary data.</text>
</comment>
<sequence>MARGYRRPGRKPAVRWLAILLWVCLAGVLSAQAQDNWLRDSWREVIAASPFDEPLAVASEARPYSVNGSVNARLEWPFAELAEAFGSPVAWCQVLILHLNVKGCFHDAAVDEAALRLYVGRRHYELLADAERLDLRLRRVAEGPIYLEMVLEGDRGPYGTRAFRLQLRAVPDLDGASLVQLRYSLVYGMTARLALRGYFAFGGQDRVGFSEEPGEDGRPRPVGGMRGMIERNVMRFYLALVAHLETRTLSEAERLEASLSRWFALTERYPEQLREIDRADYLEMKRREQARQRRGAE</sequence>
<dbReference type="Proteomes" id="UP001596411">
    <property type="component" value="Unassembled WGS sequence"/>
</dbReference>
<organism evidence="1 2">
    <name type="scientific">Halomonas salifodinae</name>
    <dbReference type="NCBI Taxonomy" id="438745"/>
    <lineage>
        <taxon>Bacteria</taxon>
        <taxon>Pseudomonadati</taxon>
        <taxon>Pseudomonadota</taxon>
        <taxon>Gammaproteobacteria</taxon>
        <taxon>Oceanospirillales</taxon>
        <taxon>Halomonadaceae</taxon>
        <taxon>Halomonas</taxon>
    </lineage>
</organism>
<dbReference type="EMBL" id="JBHSZP010000002">
    <property type="protein sequence ID" value="MFC7088335.1"/>
    <property type="molecule type" value="Genomic_DNA"/>
</dbReference>
<protein>
    <submittedName>
        <fullName evidence="1">Uncharacterized protein</fullName>
    </submittedName>
</protein>
<proteinExistence type="predicted"/>
<gene>
    <name evidence="1" type="ORF">ACFQH5_02070</name>
</gene>
<name>A0ABW2ET44_9GAMM</name>
<reference evidence="2" key="1">
    <citation type="journal article" date="2019" name="Int. J. Syst. Evol. Microbiol.">
        <title>The Global Catalogue of Microorganisms (GCM) 10K type strain sequencing project: providing services to taxonomists for standard genome sequencing and annotation.</title>
        <authorList>
            <consortium name="The Broad Institute Genomics Platform"/>
            <consortium name="The Broad Institute Genome Sequencing Center for Infectious Disease"/>
            <person name="Wu L."/>
            <person name="Ma J."/>
        </authorList>
    </citation>
    <scope>NUCLEOTIDE SEQUENCE [LARGE SCALE GENOMIC DNA]</scope>
    <source>
        <strain evidence="2">CGMCC 1.13666</strain>
    </source>
</reference>
<keyword evidence="2" id="KW-1185">Reference proteome</keyword>